<keyword evidence="3" id="KW-0479">Metal-binding</keyword>
<dbReference type="KEGG" id="prt:AUC31_13575"/>
<dbReference type="InterPro" id="IPR018164">
    <property type="entry name" value="Ala-tRNA-synth_IIc_N"/>
</dbReference>
<keyword evidence="7" id="KW-1185">Reference proteome</keyword>
<dbReference type="Pfam" id="PF01411">
    <property type="entry name" value="tRNA-synt_2c"/>
    <property type="match status" value="1"/>
</dbReference>
<dbReference type="GO" id="GO:0002161">
    <property type="term" value="F:aminoacyl-tRNA deacylase activity"/>
    <property type="evidence" value="ECO:0007669"/>
    <property type="project" value="UniProtKB-ARBA"/>
</dbReference>
<gene>
    <name evidence="6" type="ORF">AUC31_13575</name>
</gene>
<dbReference type="PANTHER" id="PTHR43462:SF1">
    <property type="entry name" value="ALANYL-TRNA EDITING PROTEIN AARSD1"/>
    <property type="match status" value="1"/>
</dbReference>
<dbReference type="OrthoDB" id="9812949at2"/>
<dbReference type="Gene3D" id="3.10.310.40">
    <property type="match status" value="1"/>
</dbReference>
<dbReference type="AlphaFoldDB" id="A0A0U2YXB5"/>
<dbReference type="GO" id="GO:0003676">
    <property type="term" value="F:nucleic acid binding"/>
    <property type="evidence" value="ECO:0007669"/>
    <property type="project" value="InterPro"/>
</dbReference>
<name>A0A0U2YXB5_9BACL</name>
<dbReference type="GO" id="GO:0006419">
    <property type="term" value="P:alanyl-tRNA aminoacylation"/>
    <property type="evidence" value="ECO:0007669"/>
    <property type="project" value="InterPro"/>
</dbReference>
<dbReference type="Proteomes" id="UP000067683">
    <property type="component" value="Chromosome"/>
</dbReference>
<dbReference type="GO" id="GO:0005737">
    <property type="term" value="C:cytoplasm"/>
    <property type="evidence" value="ECO:0007669"/>
    <property type="project" value="UniProtKB-SubCell"/>
</dbReference>
<organism evidence="6 7">
    <name type="scientific">Planococcus rifietoensis</name>
    <dbReference type="NCBI Taxonomy" id="200991"/>
    <lineage>
        <taxon>Bacteria</taxon>
        <taxon>Bacillati</taxon>
        <taxon>Bacillota</taxon>
        <taxon>Bacilli</taxon>
        <taxon>Bacillales</taxon>
        <taxon>Caryophanaceae</taxon>
        <taxon>Planococcus</taxon>
    </lineage>
</organism>
<dbReference type="GO" id="GO:0004813">
    <property type="term" value="F:alanine-tRNA ligase activity"/>
    <property type="evidence" value="ECO:0007669"/>
    <property type="project" value="InterPro"/>
</dbReference>
<comment type="subcellular location">
    <subcellularLocation>
        <location evidence="2">Cytoplasm</location>
    </subcellularLocation>
</comment>
<evidence type="ECO:0000256" key="1">
    <source>
        <dbReference type="ARBA" id="ARBA00001947"/>
    </source>
</evidence>
<sequence>MTKKLYYDDSYLKEATVHVIESAMDGSGQYAVLDQTCFYPEGGGQPADRGMIGEATVQDVQNQDGEIRHYLDRQLEPGEYKAALDWQRRWDHMQQHAGQHLLSALLEDRHGYQTTSFHLGQERVSIDLHKASIDQETLRQVELEANRIISGHLPIRTRFVNDRQLEQLHLRKPPAVSGDIRLVEMEGIDLNACGGTHPENTAGIGLLKILGTEKAKGGTRLYFLCGERALEHFGILSDTSDALIGKLNAPLAELVHAADALLSEKIVADKEIVELKKQLLLSEAKALTPEGGVAIRNFGDRPIKELQQLARLATEEYPSVCLLFAAQAQGSIRLVCARGNEASADMRETLKRLLQETDGKGGGTAALAQGGGHTQEPFERFEEIFSEIHANG</sequence>
<dbReference type="GO" id="GO:0046872">
    <property type="term" value="F:metal ion binding"/>
    <property type="evidence" value="ECO:0007669"/>
    <property type="project" value="UniProtKB-KW"/>
</dbReference>
<dbReference type="Gene3D" id="3.30.980.10">
    <property type="entry name" value="Threonyl-trna Synthetase, Chain A, domain 2"/>
    <property type="match status" value="1"/>
</dbReference>
<dbReference type="EMBL" id="CP013659">
    <property type="protein sequence ID" value="ALS76158.1"/>
    <property type="molecule type" value="Genomic_DNA"/>
</dbReference>
<dbReference type="RefSeq" id="WP_058382861.1">
    <property type="nucleotide sequence ID" value="NZ_CP013659.2"/>
</dbReference>
<evidence type="ECO:0000256" key="4">
    <source>
        <dbReference type="ARBA" id="ARBA00022833"/>
    </source>
</evidence>
<dbReference type="InterPro" id="IPR018163">
    <property type="entry name" value="Thr/Ala-tRNA-synth_IIc_edit"/>
</dbReference>
<dbReference type="InterPro" id="IPR018165">
    <property type="entry name" value="Ala-tRNA-synth_IIc_core"/>
</dbReference>
<dbReference type="SMART" id="SM00863">
    <property type="entry name" value="tRNA_SAD"/>
    <property type="match status" value="1"/>
</dbReference>
<dbReference type="SUPFAM" id="SSF55186">
    <property type="entry name" value="ThrRS/AlaRS common domain"/>
    <property type="match status" value="1"/>
</dbReference>
<dbReference type="Gene3D" id="2.40.30.130">
    <property type="match status" value="1"/>
</dbReference>
<accession>A0A0U2YXB5</accession>
<feature type="domain" description="Alanyl-transfer RNA synthetases family profile" evidence="5">
    <location>
        <begin position="1"/>
        <end position="220"/>
    </location>
</feature>
<dbReference type="PANTHER" id="PTHR43462">
    <property type="entry name" value="ALANYL-TRNA EDITING PROTEIN"/>
    <property type="match status" value="1"/>
</dbReference>
<dbReference type="PROSITE" id="PS50860">
    <property type="entry name" value="AA_TRNA_LIGASE_II_ALA"/>
    <property type="match status" value="1"/>
</dbReference>
<evidence type="ECO:0000313" key="7">
    <source>
        <dbReference type="Proteomes" id="UP000067683"/>
    </source>
</evidence>
<evidence type="ECO:0000256" key="3">
    <source>
        <dbReference type="ARBA" id="ARBA00022723"/>
    </source>
</evidence>
<comment type="cofactor">
    <cofactor evidence="1">
        <name>Zn(2+)</name>
        <dbReference type="ChEBI" id="CHEBI:29105"/>
    </cofactor>
</comment>
<dbReference type="Pfam" id="PF07973">
    <property type="entry name" value="tRNA_SAD"/>
    <property type="match status" value="1"/>
</dbReference>
<dbReference type="STRING" id="200991.AUC31_13575"/>
<evidence type="ECO:0000313" key="6">
    <source>
        <dbReference type="EMBL" id="ALS76158.1"/>
    </source>
</evidence>
<reference evidence="6" key="1">
    <citation type="submission" date="2016-01" db="EMBL/GenBank/DDBJ databases">
        <title>Complete genome of Planococcus rifietoensis type strain M8.</title>
        <authorList>
            <person name="See-Too W.S."/>
        </authorList>
    </citation>
    <scope>NUCLEOTIDE SEQUENCE [LARGE SCALE GENOMIC DNA]</scope>
    <source>
        <strain evidence="6">M8</strain>
    </source>
</reference>
<dbReference type="SUPFAM" id="SSF50447">
    <property type="entry name" value="Translation proteins"/>
    <property type="match status" value="1"/>
</dbReference>
<protein>
    <submittedName>
        <fullName evidence="6">Alanyl-tRNA editing protein</fullName>
    </submittedName>
</protein>
<evidence type="ECO:0000259" key="5">
    <source>
        <dbReference type="PROSITE" id="PS50860"/>
    </source>
</evidence>
<keyword evidence="4" id="KW-0862">Zinc</keyword>
<evidence type="ECO:0000256" key="2">
    <source>
        <dbReference type="ARBA" id="ARBA00004496"/>
    </source>
</evidence>
<dbReference type="InterPro" id="IPR009000">
    <property type="entry name" value="Transl_B-barrel_sf"/>
</dbReference>
<dbReference type="GO" id="GO:0005524">
    <property type="term" value="F:ATP binding"/>
    <property type="evidence" value="ECO:0007669"/>
    <property type="project" value="InterPro"/>
</dbReference>
<dbReference type="InterPro" id="IPR051335">
    <property type="entry name" value="Alanyl-tRNA_Editing_Enzymes"/>
</dbReference>
<dbReference type="InterPro" id="IPR012947">
    <property type="entry name" value="tRNA_SAD"/>
</dbReference>
<proteinExistence type="predicted"/>